<proteinExistence type="predicted"/>
<evidence type="ECO:0000313" key="2">
    <source>
        <dbReference type="Proteomes" id="UP001058974"/>
    </source>
</evidence>
<accession>A0A9D5GVM9</accession>
<organism evidence="1 2">
    <name type="scientific">Pisum sativum</name>
    <name type="common">Garden pea</name>
    <name type="synonym">Lathyrus oleraceus</name>
    <dbReference type="NCBI Taxonomy" id="3888"/>
    <lineage>
        <taxon>Eukaryota</taxon>
        <taxon>Viridiplantae</taxon>
        <taxon>Streptophyta</taxon>
        <taxon>Embryophyta</taxon>
        <taxon>Tracheophyta</taxon>
        <taxon>Spermatophyta</taxon>
        <taxon>Magnoliopsida</taxon>
        <taxon>eudicotyledons</taxon>
        <taxon>Gunneridae</taxon>
        <taxon>Pentapetalae</taxon>
        <taxon>rosids</taxon>
        <taxon>fabids</taxon>
        <taxon>Fabales</taxon>
        <taxon>Fabaceae</taxon>
        <taxon>Papilionoideae</taxon>
        <taxon>50 kb inversion clade</taxon>
        <taxon>NPAAA clade</taxon>
        <taxon>Hologalegina</taxon>
        <taxon>IRL clade</taxon>
        <taxon>Fabeae</taxon>
        <taxon>Lathyrus</taxon>
    </lineage>
</organism>
<protein>
    <submittedName>
        <fullName evidence="1">Uncharacterized protein</fullName>
    </submittedName>
</protein>
<dbReference type="EMBL" id="JAMSHJ010000001">
    <property type="protein sequence ID" value="KAI5442997.1"/>
    <property type="molecule type" value="Genomic_DNA"/>
</dbReference>
<reference evidence="1 2" key="1">
    <citation type="journal article" date="2022" name="Nat. Genet.">
        <title>Improved pea reference genome and pan-genome highlight genomic features and evolutionary characteristics.</title>
        <authorList>
            <person name="Yang T."/>
            <person name="Liu R."/>
            <person name="Luo Y."/>
            <person name="Hu S."/>
            <person name="Wang D."/>
            <person name="Wang C."/>
            <person name="Pandey M.K."/>
            <person name="Ge S."/>
            <person name="Xu Q."/>
            <person name="Li N."/>
            <person name="Li G."/>
            <person name="Huang Y."/>
            <person name="Saxena R.K."/>
            <person name="Ji Y."/>
            <person name="Li M."/>
            <person name="Yan X."/>
            <person name="He Y."/>
            <person name="Liu Y."/>
            <person name="Wang X."/>
            <person name="Xiang C."/>
            <person name="Varshney R.K."/>
            <person name="Ding H."/>
            <person name="Gao S."/>
            <person name="Zong X."/>
        </authorList>
    </citation>
    <scope>NUCLEOTIDE SEQUENCE [LARGE SCALE GENOMIC DNA]</scope>
    <source>
        <strain evidence="1 2">cv. Zhongwan 6</strain>
    </source>
</reference>
<comment type="caution">
    <text evidence="1">The sequence shown here is derived from an EMBL/GenBank/DDBJ whole genome shotgun (WGS) entry which is preliminary data.</text>
</comment>
<dbReference type="Gramene" id="Psat01G0187500-T1">
    <property type="protein sequence ID" value="KAI5442997.1"/>
    <property type="gene ID" value="KIW84_011875"/>
</dbReference>
<dbReference type="Proteomes" id="UP001058974">
    <property type="component" value="Chromosome 1"/>
</dbReference>
<dbReference type="AlphaFoldDB" id="A0A9D5GVM9"/>
<name>A0A9D5GVM9_PEA</name>
<keyword evidence="2" id="KW-1185">Reference proteome</keyword>
<evidence type="ECO:0000313" key="1">
    <source>
        <dbReference type="EMBL" id="KAI5442997.1"/>
    </source>
</evidence>
<sequence length="184" mass="20570">MDVARLFIRTFCAANINGSFKIRVNGLVFRLKMVEDMQGPLRILSEGKVEIPELESMTELESIPKEEGDEIDVIEVPGLVVGDEEIEEGEFSLSGKHNDGTNFINMDKMLSLEDNIILEAPFLEEEVNEIVCNNDDDKSLGPGGFNIGFFKACWKVVKDDVCGFVNEFHSVGKFPKEVTTCFLL</sequence>
<gene>
    <name evidence="1" type="ORF">KIW84_011875</name>
</gene>